<accession>A0A2H3JCV5</accession>
<feature type="compositionally biased region" description="Basic and acidic residues" evidence="2">
    <location>
        <begin position="56"/>
        <end position="66"/>
    </location>
</feature>
<evidence type="ECO:0000256" key="2">
    <source>
        <dbReference type="SAM" id="MobiDB-lite"/>
    </source>
</evidence>
<feature type="region of interest" description="Disordered" evidence="2">
    <location>
        <begin position="130"/>
        <end position="186"/>
    </location>
</feature>
<organism evidence="3 4">
    <name type="scientific">Wolfiporia cocos (strain MD-104)</name>
    <name type="common">Brown rot fungus</name>
    <dbReference type="NCBI Taxonomy" id="742152"/>
    <lineage>
        <taxon>Eukaryota</taxon>
        <taxon>Fungi</taxon>
        <taxon>Dikarya</taxon>
        <taxon>Basidiomycota</taxon>
        <taxon>Agaricomycotina</taxon>
        <taxon>Agaricomycetes</taxon>
        <taxon>Polyporales</taxon>
        <taxon>Phaeolaceae</taxon>
        <taxon>Wolfiporia</taxon>
    </lineage>
</organism>
<protein>
    <recommendedName>
        <fullName evidence="5">CCHC-type domain-containing protein</fullName>
    </recommendedName>
</protein>
<gene>
    <name evidence="3" type="ORF">WOLCODRAFT_149762</name>
</gene>
<dbReference type="GO" id="GO:0006397">
    <property type="term" value="P:mRNA processing"/>
    <property type="evidence" value="ECO:0007669"/>
    <property type="project" value="UniProtKB-KW"/>
</dbReference>
<dbReference type="AlphaFoldDB" id="A0A2H3JCV5"/>
<dbReference type="Proteomes" id="UP000218811">
    <property type="component" value="Unassembled WGS sequence"/>
</dbReference>
<dbReference type="InterPro" id="IPR036875">
    <property type="entry name" value="Znf_CCHC_sf"/>
</dbReference>
<proteinExistence type="predicted"/>
<dbReference type="EMBL" id="KB468053">
    <property type="protein sequence ID" value="PCH39721.1"/>
    <property type="molecule type" value="Genomic_DNA"/>
</dbReference>
<evidence type="ECO:0000256" key="1">
    <source>
        <dbReference type="ARBA" id="ARBA00022664"/>
    </source>
</evidence>
<feature type="compositionally biased region" description="Basic and acidic residues" evidence="2">
    <location>
        <begin position="73"/>
        <end position="91"/>
    </location>
</feature>
<evidence type="ECO:0000313" key="3">
    <source>
        <dbReference type="EMBL" id="PCH39721.1"/>
    </source>
</evidence>
<reference evidence="3 4" key="1">
    <citation type="journal article" date="2012" name="Science">
        <title>The Paleozoic origin of enzymatic lignin decomposition reconstructed from 31 fungal genomes.</title>
        <authorList>
            <person name="Floudas D."/>
            <person name="Binder M."/>
            <person name="Riley R."/>
            <person name="Barry K."/>
            <person name="Blanchette R.A."/>
            <person name="Henrissat B."/>
            <person name="Martinez A.T."/>
            <person name="Otillar R."/>
            <person name="Spatafora J.W."/>
            <person name="Yadav J.S."/>
            <person name="Aerts A."/>
            <person name="Benoit I."/>
            <person name="Boyd A."/>
            <person name="Carlson A."/>
            <person name="Copeland A."/>
            <person name="Coutinho P.M."/>
            <person name="de Vries R.P."/>
            <person name="Ferreira P."/>
            <person name="Findley K."/>
            <person name="Foster B."/>
            <person name="Gaskell J."/>
            <person name="Glotzer D."/>
            <person name="Gorecki P."/>
            <person name="Heitman J."/>
            <person name="Hesse C."/>
            <person name="Hori C."/>
            <person name="Igarashi K."/>
            <person name="Jurgens J.A."/>
            <person name="Kallen N."/>
            <person name="Kersten P."/>
            <person name="Kohler A."/>
            <person name="Kuees U."/>
            <person name="Kumar T.K.A."/>
            <person name="Kuo A."/>
            <person name="LaButti K."/>
            <person name="Larrondo L.F."/>
            <person name="Lindquist E."/>
            <person name="Ling A."/>
            <person name="Lombard V."/>
            <person name="Lucas S."/>
            <person name="Lundell T."/>
            <person name="Martin R."/>
            <person name="McLaughlin D.J."/>
            <person name="Morgenstern I."/>
            <person name="Morin E."/>
            <person name="Murat C."/>
            <person name="Nagy L.G."/>
            <person name="Nolan M."/>
            <person name="Ohm R.A."/>
            <person name="Patyshakuliyeva A."/>
            <person name="Rokas A."/>
            <person name="Ruiz-Duenas F.J."/>
            <person name="Sabat G."/>
            <person name="Salamov A."/>
            <person name="Samejima M."/>
            <person name="Schmutz J."/>
            <person name="Slot J.C."/>
            <person name="St John F."/>
            <person name="Stenlid J."/>
            <person name="Sun H."/>
            <person name="Sun S."/>
            <person name="Syed K."/>
            <person name="Tsang A."/>
            <person name="Wiebenga A."/>
            <person name="Young D."/>
            <person name="Pisabarro A."/>
            <person name="Eastwood D.C."/>
            <person name="Martin F."/>
            <person name="Cullen D."/>
            <person name="Grigoriev I.V."/>
            <person name="Hibbett D.S."/>
        </authorList>
    </citation>
    <scope>NUCLEOTIDE SEQUENCE [LARGE SCALE GENOMIC DNA]</scope>
    <source>
        <strain evidence="3 4">MD-104</strain>
    </source>
</reference>
<dbReference type="GO" id="GO:0003676">
    <property type="term" value="F:nucleic acid binding"/>
    <property type="evidence" value="ECO:0007669"/>
    <property type="project" value="InterPro"/>
</dbReference>
<dbReference type="SUPFAM" id="SSF57756">
    <property type="entry name" value="Retrovirus zinc finger-like domains"/>
    <property type="match status" value="1"/>
</dbReference>
<name>A0A2H3JCV5_WOLCO</name>
<keyword evidence="1" id="KW-0507">mRNA processing</keyword>
<keyword evidence="4" id="KW-1185">Reference proteome</keyword>
<evidence type="ECO:0008006" key="5">
    <source>
        <dbReference type="Google" id="ProtNLM"/>
    </source>
</evidence>
<dbReference type="GO" id="GO:0008270">
    <property type="term" value="F:zinc ion binding"/>
    <property type="evidence" value="ECO:0007669"/>
    <property type="project" value="InterPro"/>
</dbReference>
<feature type="region of interest" description="Disordered" evidence="2">
    <location>
        <begin position="52"/>
        <end position="109"/>
    </location>
</feature>
<evidence type="ECO:0000313" key="4">
    <source>
        <dbReference type="Proteomes" id="UP000218811"/>
    </source>
</evidence>
<sequence>METLPKKVKDTLNVLKKTPFFKAPTDIKALIELALELYQQAYPDKIKGSIFNKLSKKPEEKKKEETSASTSAKKSDKKDKGKAPTKHDDKPTAPCTYCKQTGHGHMNCPKLKADKAAGTFIPYAERVRRENEAKAKARAPVPSGSGKGQSSGKKTYSAPPADGKMGRPGPHNHWNYPGSPRPNNVS</sequence>